<evidence type="ECO:0000259" key="3">
    <source>
        <dbReference type="Pfam" id="PF24481"/>
    </source>
</evidence>
<keyword evidence="1" id="KW-0175">Coiled coil</keyword>
<evidence type="ECO:0000313" key="4">
    <source>
        <dbReference type="EMBL" id="MBI2678249.1"/>
    </source>
</evidence>
<accession>A0A932A9R6</accession>
<gene>
    <name evidence="4" type="ORF">HYX28_05670</name>
</gene>
<name>A0A932A9R6_9BACT</name>
<evidence type="ECO:0000256" key="1">
    <source>
        <dbReference type="SAM" id="Coils"/>
    </source>
</evidence>
<comment type="caution">
    <text evidence="4">The sequence shown here is derived from an EMBL/GenBank/DDBJ whole genome shotgun (WGS) entry which is preliminary data.</text>
</comment>
<organism evidence="4 5">
    <name type="scientific">Candidatus Korobacter versatilis</name>
    <dbReference type="NCBI Taxonomy" id="658062"/>
    <lineage>
        <taxon>Bacteria</taxon>
        <taxon>Pseudomonadati</taxon>
        <taxon>Acidobacteriota</taxon>
        <taxon>Terriglobia</taxon>
        <taxon>Terriglobales</taxon>
        <taxon>Candidatus Korobacteraceae</taxon>
        <taxon>Candidatus Korobacter</taxon>
    </lineage>
</organism>
<dbReference type="EMBL" id="JACPNR010000006">
    <property type="protein sequence ID" value="MBI2678249.1"/>
    <property type="molecule type" value="Genomic_DNA"/>
</dbReference>
<sequence>MNTDLEKLIALSKADEATARLNAEIAELPKRVAAIETKLARTKAQLEAAKKAIADDAAEKRKQESAISDQQGKISKYRDQQLAVKTNDQYKALTHEVQFAEEAIRKCEDRILELMLDSEEREKALKAAELELKAETVEIEKEKTEARERTAIDEAELKEWQAKREVLRAGVGDSFLAHYDRVVKGRRHALAGARDQICLACNVMLRPQTYNELRSGEKLITCDSCGRILYYDAPADEPVRETSPAAQASAR</sequence>
<feature type="coiled-coil region" evidence="1">
    <location>
        <begin position="32"/>
        <end position="147"/>
    </location>
</feature>
<feature type="domain" description="CT398-like coiled coil hairpin" evidence="3">
    <location>
        <begin position="11"/>
        <end position="184"/>
    </location>
</feature>
<dbReference type="Pfam" id="PF02591">
    <property type="entry name" value="Zn_ribbon_9"/>
    <property type="match status" value="1"/>
</dbReference>
<protein>
    <recommendedName>
        <fullName evidence="6">C4-type zinc ribbon domain-containing protein</fullName>
    </recommendedName>
</protein>
<dbReference type="InterPro" id="IPR003743">
    <property type="entry name" value="Zf-RING_7"/>
</dbReference>
<evidence type="ECO:0000313" key="5">
    <source>
        <dbReference type="Proteomes" id="UP000779809"/>
    </source>
</evidence>
<evidence type="ECO:0000259" key="2">
    <source>
        <dbReference type="Pfam" id="PF02591"/>
    </source>
</evidence>
<reference evidence="4" key="1">
    <citation type="submission" date="2020-07" db="EMBL/GenBank/DDBJ databases">
        <title>Huge and variable diversity of episymbiotic CPR bacteria and DPANN archaea in groundwater ecosystems.</title>
        <authorList>
            <person name="He C.Y."/>
            <person name="Keren R."/>
            <person name="Whittaker M."/>
            <person name="Farag I.F."/>
            <person name="Doudna J."/>
            <person name="Cate J.H.D."/>
            <person name="Banfield J.F."/>
        </authorList>
    </citation>
    <scope>NUCLEOTIDE SEQUENCE</scope>
    <source>
        <strain evidence="4">NC_groundwater_580_Pr5_B-0.1um_64_19</strain>
    </source>
</reference>
<dbReference type="PANTHER" id="PTHR39082:SF1">
    <property type="entry name" value="SCAVENGER RECEPTOR CLASS A MEMBER 3"/>
    <property type="match status" value="1"/>
</dbReference>
<dbReference type="Pfam" id="PF24481">
    <property type="entry name" value="CT398_CC"/>
    <property type="match status" value="1"/>
</dbReference>
<dbReference type="InterPro" id="IPR052376">
    <property type="entry name" value="Oxidative_Scav/Glycosyltrans"/>
</dbReference>
<evidence type="ECO:0008006" key="6">
    <source>
        <dbReference type="Google" id="ProtNLM"/>
    </source>
</evidence>
<dbReference type="PANTHER" id="PTHR39082">
    <property type="entry name" value="PHOSPHOLIPASE C-BETA-2-RELATED"/>
    <property type="match status" value="1"/>
</dbReference>
<proteinExistence type="predicted"/>
<dbReference type="Gene3D" id="1.10.287.1490">
    <property type="match status" value="1"/>
</dbReference>
<dbReference type="AlphaFoldDB" id="A0A932A9R6"/>
<feature type="domain" description="C4-type zinc ribbon" evidence="2">
    <location>
        <begin position="198"/>
        <end position="229"/>
    </location>
</feature>
<dbReference type="Proteomes" id="UP000779809">
    <property type="component" value="Unassembled WGS sequence"/>
</dbReference>
<dbReference type="InterPro" id="IPR056003">
    <property type="entry name" value="CT398_CC_hairpin"/>
</dbReference>